<keyword evidence="1" id="KW-0812">Transmembrane</keyword>
<accession>A0A1F5NIF4</accession>
<feature type="transmembrane region" description="Helical" evidence="1">
    <location>
        <begin position="105"/>
        <end position="123"/>
    </location>
</feature>
<reference evidence="2 3" key="1">
    <citation type="journal article" date="2016" name="Nat. Commun.">
        <title>Thousands of microbial genomes shed light on interconnected biogeochemical processes in an aquifer system.</title>
        <authorList>
            <person name="Anantharaman K."/>
            <person name="Brown C.T."/>
            <person name="Hug L.A."/>
            <person name="Sharon I."/>
            <person name="Castelle C.J."/>
            <person name="Probst A.J."/>
            <person name="Thomas B.C."/>
            <person name="Singh A."/>
            <person name="Wilkins M.J."/>
            <person name="Karaoz U."/>
            <person name="Brodie E.L."/>
            <person name="Williams K.H."/>
            <person name="Hubbard S.S."/>
            <person name="Banfield J.F."/>
        </authorList>
    </citation>
    <scope>NUCLEOTIDE SEQUENCE [LARGE SCALE GENOMIC DNA]</scope>
</reference>
<sequence>MRTVGQVLKEEREKKFFSLEEIEKATKIRKELLEFLEAGLYSKLPPPTFVQGFIKNYGKFLKLDQEKLLAIFRREFSEGQHPPRVLDSFSNPVDRKRFKLTPARALGGVILSLIIIFFVYLWFEYRFLVGGPFLEVSQPVDQFSATSPAILVTGRTDPEVKLSINNQEIGLDSAGRFSQEINLSEDINNIVIAATTKGGQVTKVERTVFLKH</sequence>
<dbReference type="InterPro" id="IPR010982">
    <property type="entry name" value="Lambda_DNA-bd_dom_sf"/>
</dbReference>
<keyword evidence="1" id="KW-0472">Membrane</keyword>
<evidence type="ECO:0000313" key="3">
    <source>
        <dbReference type="Proteomes" id="UP000176578"/>
    </source>
</evidence>
<dbReference type="GO" id="GO:0003677">
    <property type="term" value="F:DNA binding"/>
    <property type="evidence" value="ECO:0007669"/>
    <property type="project" value="InterPro"/>
</dbReference>
<name>A0A1F5NIF4_9BACT</name>
<dbReference type="Proteomes" id="UP000176578">
    <property type="component" value="Unassembled WGS sequence"/>
</dbReference>
<gene>
    <name evidence="2" type="ORF">A3J19_00860</name>
</gene>
<dbReference type="AlphaFoldDB" id="A0A1F5NIF4"/>
<dbReference type="Gene3D" id="2.60.40.10">
    <property type="entry name" value="Immunoglobulins"/>
    <property type="match status" value="1"/>
</dbReference>
<dbReference type="Gene3D" id="1.10.260.40">
    <property type="entry name" value="lambda repressor-like DNA-binding domains"/>
    <property type="match status" value="1"/>
</dbReference>
<dbReference type="PANTHER" id="PTHR34475">
    <property type="match status" value="1"/>
</dbReference>
<protein>
    <recommendedName>
        <fullName evidence="4">HTH cro/C1-type domain-containing protein</fullName>
    </recommendedName>
</protein>
<dbReference type="InterPro" id="IPR013783">
    <property type="entry name" value="Ig-like_fold"/>
</dbReference>
<dbReference type="InterPro" id="IPR050400">
    <property type="entry name" value="Bact_Cytoskel_RodZ"/>
</dbReference>
<organism evidence="2 3">
    <name type="scientific">Candidatus Daviesbacteria bacterium RIFCSPLOWO2_02_FULL_41_8</name>
    <dbReference type="NCBI Taxonomy" id="1797798"/>
    <lineage>
        <taxon>Bacteria</taxon>
        <taxon>Candidatus Daviesiibacteriota</taxon>
    </lineage>
</organism>
<dbReference type="Pfam" id="PF13413">
    <property type="entry name" value="HTH_25"/>
    <property type="match status" value="1"/>
</dbReference>
<dbReference type="EMBL" id="MFDZ01000053">
    <property type="protein sequence ID" value="OGE77415.1"/>
    <property type="molecule type" value="Genomic_DNA"/>
</dbReference>
<dbReference type="PANTHER" id="PTHR34475:SF1">
    <property type="entry name" value="CYTOSKELETON PROTEIN RODZ"/>
    <property type="match status" value="1"/>
</dbReference>
<keyword evidence="1" id="KW-1133">Transmembrane helix</keyword>
<comment type="caution">
    <text evidence="2">The sequence shown here is derived from an EMBL/GenBank/DDBJ whole genome shotgun (WGS) entry which is preliminary data.</text>
</comment>
<proteinExistence type="predicted"/>
<evidence type="ECO:0008006" key="4">
    <source>
        <dbReference type="Google" id="ProtNLM"/>
    </source>
</evidence>
<evidence type="ECO:0000313" key="2">
    <source>
        <dbReference type="EMBL" id="OGE77415.1"/>
    </source>
</evidence>
<evidence type="ECO:0000256" key="1">
    <source>
        <dbReference type="SAM" id="Phobius"/>
    </source>
</evidence>